<gene>
    <name evidence="2" type="ORF">FHL15_002584</name>
</gene>
<name>A0A553I7Y7_9PEZI</name>
<protein>
    <recommendedName>
        <fullName evidence="1">DUF8021 domain-containing protein</fullName>
    </recommendedName>
</protein>
<dbReference type="EMBL" id="VFLP01000011">
    <property type="protein sequence ID" value="TRX96312.1"/>
    <property type="molecule type" value="Genomic_DNA"/>
</dbReference>
<keyword evidence="3" id="KW-1185">Reference proteome</keyword>
<evidence type="ECO:0000313" key="2">
    <source>
        <dbReference type="EMBL" id="TRX96312.1"/>
    </source>
</evidence>
<organism evidence="2 3">
    <name type="scientific">Xylaria flabelliformis</name>
    <dbReference type="NCBI Taxonomy" id="2512241"/>
    <lineage>
        <taxon>Eukaryota</taxon>
        <taxon>Fungi</taxon>
        <taxon>Dikarya</taxon>
        <taxon>Ascomycota</taxon>
        <taxon>Pezizomycotina</taxon>
        <taxon>Sordariomycetes</taxon>
        <taxon>Xylariomycetidae</taxon>
        <taxon>Xylariales</taxon>
        <taxon>Xylariaceae</taxon>
        <taxon>Xylaria</taxon>
    </lineage>
</organism>
<dbReference type="InterPro" id="IPR058334">
    <property type="entry name" value="DUF8021"/>
</dbReference>
<evidence type="ECO:0000313" key="3">
    <source>
        <dbReference type="Proteomes" id="UP000319160"/>
    </source>
</evidence>
<sequence>MSKFDTAVKTNSRKSILKLGTAEMIYSIFVVCAGLASQASAACSRAILQGVAAAYVEAQAGGKPTLLNLASNTSYAENDKPVDITKGVLSQPITIDFNRSIYDTTQCATFTELSAATSKHPYVIATRMMLTEDGSKITKIESVVTDNGDWAFNATGHLYWTRQEKWDPIPEEQRDTRAAIQAAGDAYLDQWGDSRLPVPLGTPCARLEGGAYTGQSNPSANTCSMGAFPQPLKVGDRRYIIDEELGAVDIFNGFPWLEATKPNGAVPSTNFIRVEHGLIRFACRAEDRLMHPNTVRIYSSHQEALNSKALDESQLRTKFTEVCSL</sequence>
<accession>A0A553I7Y7</accession>
<feature type="domain" description="DUF8021" evidence="1">
    <location>
        <begin position="173"/>
        <end position="281"/>
    </location>
</feature>
<dbReference type="AlphaFoldDB" id="A0A553I7Y7"/>
<reference evidence="3" key="1">
    <citation type="submission" date="2019-06" db="EMBL/GenBank/DDBJ databases">
        <title>Draft genome sequence of the griseofulvin-producing fungus Xylaria cubensis strain G536.</title>
        <authorList>
            <person name="Mead M.E."/>
            <person name="Raja H.A."/>
            <person name="Steenwyk J.L."/>
            <person name="Knowles S.L."/>
            <person name="Oberlies N.H."/>
            <person name="Rokas A."/>
        </authorList>
    </citation>
    <scope>NUCLEOTIDE SEQUENCE [LARGE SCALE GENOMIC DNA]</scope>
    <source>
        <strain evidence="3">G536</strain>
    </source>
</reference>
<dbReference type="Proteomes" id="UP000319160">
    <property type="component" value="Unassembled WGS sequence"/>
</dbReference>
<evidence type="ECO:0000259" key="1">
    <source>
        <dbReference type="Pfam" id="PF26061"/>
    </source>
</evidence>
<proteinExistence type="predicted"/>
<dbReference type="Pfam" id="PF26061">
    <property type="entry name" value="DUF8021"/>
    <property type="match status" value="1"/>
</dbReference>
<dbReference type="STRING" id="2512241.A0A553I7Y7"/>
<comment type="caution">
    <text evidence="2">The sequence shown here is derived from an EMBL/GenBank/DDBJ whole genome shotgun (WGS) entry which is preliminary data.</text>
</comment>
<dbReference type="OrthoDB" id="3515051at2759"/>